<keyword evidence="2" id="KW-1185">Reference proteome</keyword>
<dbReference type="KEGG" id="cmr:Cycma_2984"/>
<reference evidence="2" key="1">
    <citation type="submission" date="2011-07" db="EMBL/GenBank/DDBJ databases">
        <title>The complete genome of Cyclobacterium marinum DSM 745.</title>
        <authorList>
            <person name="Lucas S."/>
            <person name="Han J."/>
            <person name="Lapidus A."/>
            <person name="Bruce D."/>
            <person name="Goodwin L."/>
            <person name="Pitluck S."/>
            <person name="Peters L."/>
            <person name="Kyrpides N."/>
            <person name="Mavromatis K."/>
            <person name="Ivanova N."/>
            <person name="Ovchinnikova G."/>
            <person name="Chertkov O."/>
            <person name="Detter J.C."/>
            <person name="Tapia R."/>
            <person name="Han C."/>
            <person name="Land M."/>
            <person name="Hauser L."/>
            <person name="Markowitz V."/>
            <person name="Cheng J.-F."/>
            <person name="Hugenholtz P."/>
            <person name="Woyke T."/>
            <person name="Wu D."/>
            <person name="Tindall B."/>
            <person name="Schuetze A."/>
            <person name="Brambilla E."/>
            <person name="Klenk H.-P."/>
            <person name="Eisen J.A."/>
        </authorList>
    </citation>
    <scope>NUCLEOTIDE SEQUENCE [LARGE SCALE GENOMIC DNA]</scope>
    <source>
        <strain evidence="2">ATCC 25205 / DSM 745 / LMG 13164 / NCIMB 1802</strain>
    </source>
</reference>
<dbReference type="Proteomes" id="UP000001635">
    <property type="component" value="Chromosome"/>
</dbReference>
<evidence type="ECO:0000313" key="1">
    <source>
        <dbReference type="EMBL" id="AEL26714.1"/>
    </source>
</evidence>
<accession>G0J448</accession>
<dbReference type="AlphaFoldDB" id="G0J448"/>
<sequence>MLRNTPLAAMVPGLSPYHFGFNNPVRYNDPLGLMGQDPGMWGTGDTYASNNSQNPFDFMPKFTRTNPGSGNHWADGWENSDWNAWNGSDAYRAEKAYAESSGGYGFGGSFKDGSGKEVGFINGQLQVWYPMGGDLAYSEVGDGYVNKYYYGVWGGPIGGER</sequence>
<evidence type="ECO:0008006" key="3">
    <source>
        <dbReference type="Google" id="ProtNLM"/>
    </source>
</evidence>
<dbReference type="OrthoDB" id="667524at2"/>
<dbReference type="STRING" id="880070.Cycma_2984"/>
<name>G0J448_CYCMS</name>
<dbReference type="RefSeq" id="WP_014021004.1">
    <property type="nucleotide sequence ID" value="NC_015914.1"/>
</dbReference>
<evidence type="ECO:0000313" key="2">
    <source>
        <dbReference type="Proteomes" id="UP000001635"/>
    </source>
</evidence>
<gene>
    <name evidence="1" type="ordered locus">Cycma_2984</name>
</gene>
<dbReference type="HOGENOM" id="CLU_1640964_0_0_10"/>
<proteinExistence type="predicted"/>
<protein>
    <recommendedName>
        <fullName evidence="3">RHS repeat-associated core domain-containing protein</fullName>
    </recommendedName>
</protein>
<dbReference type="EMBL" id="CP002955">
    <property type="protein sequence ID" value="AEL26714.1"/>
    <property type="molecule type" value="Genomic_DNA"/>
</dbReference>
<organism evidence="1 2">
    <name type="scientific">Cyclobacterium marinum (strain ATCC 25205 / DSM 745 / LMG 13164 / NCIMB 1802)</name>
    <name type="common">Flectobacillus marinus</name>
    <dbReference type="NCBI Taxonomy" id="880070"/>
    <lineage>
        <taxon>Bacteria</taxon>
        <taxon>Pseudomonadati</taxon>
        <taxon>Bacteroidota</taxon>
        <taxon>Cytophagia</taxon>
        <taxon>Cytophagales</taxon>
        <taxon>Cyclobacteriaceae</taxon>
        <taxon>Cyclobacterium</taxon>
    </lineage>
</organism>